<evidence type="ECO:0000256" key="3">
    <source>
        <dbReference type="ARBA" id="ARBA00022692"/>
    </source>
</evidence>
<gene>
    <name evidence="7" type="ORF">BU204_19820</name>
</gene>
<evidence type="ECO:0000259" key="6">
    <source>
        <dbReference type="Pfam" id="PF00482"/>
    </source>
</evidence>
<organism evidence="7 8">
    <name type="scientific">Actinophytocola xanthii</name>
    <dbReference type="NCBI Taxonomy" id="1912961"/>
    <lineage>
        <taxon>Bacteria</taxon>
        <taxon>Bacillati</taxon>
        <taxon>Actinomycetota</taxon>
        <taxon>Actinomycetes</taxon>
        <taxon>Pseudonocardiales</taxon>
        <taxon>Pseudonocardiaceae</taxon>
    </lineage>
</organism>
<keyword evidence="2" id="KW-1003">Cell membrane</keyword>
<keyword evidence="4" id="KW-1133">Transmembrane helix</keyword>
<evidence type="ECO:0000256" key="2">
    <source>
        <dbReference type="ARBA" id="ARBA00022475"/>
    </source>
</evidence>
<dbReference type="PANTHER" id="PTHR35007">
    <property type="entry name" value="INTEGRAL MEMBRANE PROTEIN-RELATED"/>
    <property type="match status" value="1"/>
</dbReference>
<evidence type="ECO:0000256" key="4">
    <source>
        <dbReference type="ARBA" id="ARBA00022989"/>
    </source>
</evidence>
<dbReference type="InterPro" id="IPR018076">
    <property type="entry name" value="T2SS_GspF_dom"/>
</dbReference>
<dbReference type="RefSeq" id="WP_075127221.1">
    <property type="nucleotide sequence ID" value="NZ_MSIE01000036.1"/>
</dbReference>
<proteinExistence type="predicted"/>
<dbReference type="Proteomes" id="UP000185596">
    <property type="component" value="Unassembled WGS sequence"/>
</dbReference>
<dbReference type="EMBL" id="MSIE01000036">
    <property type="protein sequence ID" value="OLF15861.1"/>
    <property type="molecule type" value="Genomic_DNA"/>
</dbReference>
<reference evidence="7 8" key="1">
    <citation type="submission" date="2016-12" db="EMBL/GenBank/DDBJ databases">
        <title>The draft genome sequence of Actinophytocola sp. 11-183.</title>
        <authorList>
            <person name="Wang W."/>
            <person name="Yuan L."/>
        </authorList>
    </citation>
    <scope>NUCLEOTIDE SEQUENCE [LARGE SCALE GENOMIC DNA]</scope>
    <source>
        <strain evidence="7 8">11-183</strain>
    </source>
</reference>
<keyword evidence="5" id="KW-0472">Membrane</keyword>
<comment type="subcellular location">
    <subcellularLocation>
        <location evidence="1">Cell membrane</location>
        <topology evidence="1">Multi-pass membrane protein</topology>
    </subcellularLocation>
</comment>
<accession>A0A1Q8CNC2</accession>
<name>A0A1Q8CNC2_9PSEU</name>
<dbReference type="PANTHER" id="PTHR35007:SF4">
    <property type="entry name" value="CONSERVED TRANSMEMBRANE PROTEIN-RELATED"/>
    <property type="match status" value="1"/>
</dbReference>
<protein>
    <recommendedName>
        <fullName evidence="6">Type II secretion system protein GspF domain-containing protein</fullName>
    </recommendedName>
</protein>
<sequence length="265" mass="27785">MLTAALLALAALTWPPGQPARRLRALHFARHPTRSWRPPRLSLITSICLAVPTGWLAADLPGAAAAALLATTLHRRWRARTDLRRSLAATDGLTEALRSLVAALRAGAHPAHAAETAAADAHPAAAASMRAISATARLDGDIHRALSMTESPTPTVLARIAQAWSLAQRHGLPLADILAATVRDLEQRQRFTRQVTARMAGPRASATVLALLPLLGITMGEAVGAHPIHVLTTTAVGQALLLAGVALQCAGTTWCARLTSQAISP</sequence>
<evidence type="ECO:0000256" key="5">
    <source>
        <dbReference type="ARBA" id="ARBA00023136"/>
    </source>
</evidence>
<evidence type="ECO:0000256" key="1">
    <source>
        <dbReference type="ARBA" id="ARBA00004651"/>
    </source>
</evidence>
<keyword evidence="3" id="KW-0812">Transmembrane</keyword>
<evidence type="ECO:0000313" key="7">
    <source>
        <dbReference type="EMBL" id="OLF15861.1"/>
    </source>
</evidence>
<dbReference type="GO" id="GO:0005886">
    <property type="term" value="C:plasma membrane"/>
    <property type="evidence" value="ECO:0007669"/>
    <property type="project" value="UniProtKB-SubCell"/>
</dbReference>
<comment type="caution">
    <text evidence="7">The sequence shown here is derived from an EMBL/GenBank/DDBJ whole genome shotgun (WGS) entry which is preliminary data.</text>
</comment>
<keyword evidence="8" id="KW-1185">Reference proteome</keyword>
<evidence type="ECO:0000313" key="8">
    <source>
        <dbReference type="Proteomes" id="UP000185596"/>
    </source>
</evidence>
<feature type="domain" description="Type II secretion system protein GspF" evidence="6">
    <location>
        <begin position="96"/>
        <end position="219"/>
    </location>
</feature>
<dbReference type="Pfam" id="PF00482">
    <property type="entry name" value="T2SSF"/>
    <property type="match status" value="1"/>
</dbReference>
<dbReference type="AlphaFoldDB" id="A0A1Q8CNC2"/>
<dbReference type="STRING" id="1912961.BU204_19820"/>